<accession>A0A7R8CQK7</accession>
<organism evidence="1 2">
    <name type="scientific">Lepeophtheirus salmonis</name>
    <name type="common">Salmon louse</name>
    <name type="synonym">Caligus salmonis</name>
    <dbReference type="NCBI Taxonomy" id="72036"/>
    <lineage>
        <taxon>Eukaryota</taxon>
        <taxon>Metazoa</taxon>
        <taxon>Ecdysozoa</taxon>
        <taxon>Arthropoda</taxon>
        <taxon>Crustacea</taxon>
        <taxon>Multicrustacea</taxon>
        <taxon>Hexanauplia</taxon>
        <taxon>Copepoda</taxon>
        <taxon>Siphonostomatoida</taxon>
        <taxon>Caligidae</taxon>
        <taxon>Lepeophtheirus</taxon>
    </lineage>
</organism>
<reference evidence="1" key="1">
    <citation type="submission" date="2021-02" db="EMBL/GenBank/DDBJ databases">
        <authorList>
            <person name="Bekaert M."/>
        </authorList>
    </citation>
    <scope>NUCLEOTIDE SEQUENCE</scope>
    <source>
        <strain evidence="1">IoA-00</strain>
    </source>
</reference>
<dbReference type="Proteomes" id="UP000675881">
    <property type="component" value="Chromosome 3"/>
</dbReference>
<gene>
    <name evidence="1" type="ORF">LSAA_7329</name>
</gene>
<protein>
    <submittedName>
        <fullName evidence="1">GyrB</fullName>
        <ecNumber evidence="1">5.6.2.2</ecNumber>
    </submittedName>
</protein>
<dbReference type="GO" id="GO:0003918">
    <property type="term" value="F:DNA topoisomerase type II (double strand cut, ATP-hydrolyzing) activity"/>
    <property type="evidence" value="ECO:0007669"/>
    <property type="project" value="UniProtKB-EC"/>
</dbReference>
<dbReference type="AlphaFoldDB" id="A0A7R8CQK7"/>
<name>A0A7R8CQK7_LEPSM</name>
<keyword evidence="2" id="KW-1185">Reference proteome</keyword>
<dbReference type="EMBL" id="HG994582">
    <property type="protein sequence ID" value="CAF2896345.1"/>
    <property type="molecule type" value="Genomic_DNA"/>
</dbReference>
<proteinExistence type="predicted"/>
<evidence type="ECO:0000313" key="2">
    <source>
        <dbReference type="Proteomes" id="UP000675881"/>
    </source>
</evidence>
<keyword evidence="1" id="KW-0413">Isomerase</keyword>
<evidence type="ECO:0000313" key="1">
    <source>
        <dbReference type="EMBL" id="CAF2896345.1"/>
    </source>
</evidence>
<dbReference type="EC" id="5.6.2.2" evidence="1"/>
<sequence length="145" mass="16528">MKFLPDKALKDGLSESYDAVVMLGGRKCAHNLADPATLKLFLEKQLQRVSQSTPNSLSGLQSGHRWSAWSDGFQMNMYLFGDLHPQRYSNTHGPRSPPYRERRIMNSSSNTILLLCRAATHLHNSYFQCQCTPLGWIPPYHYLNT</sequence>